<evidence type="ECO:0000313" key="2">
    <source>
        <dbReference type="Proteomes" id="UP000236520"/>
    </source>
</evidence>
<dbReference type="Proteomes" id="UP000236520">
    <property type="component" value="Unassembled WGS sequence"/>
</dbReference>
<comment type="caution">
    <text evidence="1">The sequence shown here is derived from an EMBL/GenBank/DDBJ whole genome shotgun (WGS) entry which is preliminary data.</text>
</comment>
<name>A0A2J7Z764_STRMQ</name>
<protein>
    <submittedName>
        <fullName evidence="1">Uncharacterized protein</fullName>
    </submittedName>
</protein>
<sequence length="68" mass="7179">MNSEVAVGVIPEEGGNYIGALNGTFIDAFLGTFTGTSEVAFDPVRRRGDLMGVDGNSLRNLARKPPLP</sequence>
<keyword evidence="2" id="KW-1185">Reference proteome</keyword>
<dbReference type="EMBL" id="LJIW01000001">
    <property type="protein sequence ID" value="PNG96117.1"/>
    <property type="molecule type" value="Genomic_DNA"/>
</dbReference>
<evidence type="ECO:0000313" key="1">
    <source>
        <dbReference type="EMBL" id="PNG96117.1"/>
    </source>
</evidence>
<reference evidence="1 2" key="1">
    <citation type="submission" date="2015-09" db="EMBL/GenBank/DDBJ databases">
        <title>Genome sequence, genome mining and natural product profiling of a biocontrol bacterium Streptomyces malaysiensis F913.</title>
        <authorList>
            <person name="Xu Y."/>
            <person name="Wei J."/>
            <person name="Xie J."/>
            <person name="Li T."/>
            <person name="Zhou Z."/>
        </authorList>
    </citation>
    <scope>NUCLEOTIDE SEQUENCE [LARGE SCALE GENOMIC DNA]</scope>
    <source>
        <strain evidence="1 2">F913</strain>
    </source>
</reference>
<accession>A0A2J7Z764</accession>
<gene>
    <name evidence="1" type="ORF">SMF913_12142</name>
</gene>
<proteinExistence type="predicted"/>
<organism evidence="1 2">
    <name type="scientific">Streptomyces malaysiensis</name>
    <dbReference type="NCBI Taxonomy" id="92644"/>
    <lineage>
        <taxon>Bacteria</taxon>
        <taxon>Bacillati</taxon>
        <taxon>Actinomycetota</taxon>
        <taxon>Actinomycetes</taxon>
        <taxon>Kitasatosporales</taxon>
        <taxon>Streptomycetaceae</taxon>
        <taxon>Streptomyces</taxon>
        <taxon>Streptomyces violaceusniger group</taxon>
    </lineage>
</organism>
<dbReference type="AlphaFoldDB" id="A0A2J7Z764"/>